<proteinExistence type="predicted"/>
<comment type="subcellular location">
    <subcellularLocation>
        <location evidence="1">Membrane</location>
    </subcellularLocation>
</comment>
<dbReference type="PANTHER" id="PTHR37042">
    <property type="entry name" value="OUTER MEMBRANE PROTEIN RV1973"/>
    <property type="match status" value="1"/>
</dbReference>
<feature type="compositionally biased region" description="Low complexity" evidence="3">
    <location>
        <begin position="93"/>
        <end position="102"/>
    </location>
</feature>
<keyword evidence="2 4" id="KW-0472">Membrane</keyword>
<evidence type="ECO:0000256" key="3">
    <source>
        <dbReference type="SAM" id="MobiDB-lite"/>
    </source>
</evidence>
<evidence type="ECO:0000256" key="2">
    <source>
        <dbReference type="ARBA" id="ARBA00023136"/>
    </source>
</evidence>
<sequence length="354" mass="37667">MTVLGRGKRAGKDDKADKARKAEEAARRAEELAEQARKAAEEARAALEEAEAEKRERAAEKAGKGAGKSGGSGRSAAVRPKYALTEETDQAGEDVGTGTAETETGDEDAVAASPATADDADDVDAAAVEADDDTTATETDNADETDDADEVEDDGPRDVEDDLVRDEAEETGTADEDDGDAPEAAAGRTRRKVVFRSGLGTSGVVLLTLAVLLGAAAGWLWVQDNRLANAEEARKQVMFAAAQAAQDLSSYDYRTVDSDLRRAAAHTTGKFKDEFARTTPQVKANAARQQVVTEGIALKTGVERVDGDEAVAIVFLNQETAKAATAQRLPSQFRLRLTMRKVDGRWLVEKLEVL</sequence>
<reference evidence="5 6" key="1">
    <citation type="submission" date="2020-08" db="EMBL/GenBank/DDBJ databases">
        <title>Sequencing the genomes of 1000 actinobacteria strains.</title>
        <authorList>
            <person name="Klenk H.-P."/>
        </authorList>
    </citation>
    <scope>NUCLEOTIDE SEQUENCE [LARGE SCALE GENOMIC DNA]</scope>
    <source>
        <strain evidence="5 6">DSM 45823</strain>
    </source>
</reference>
<feature type="compositionally biased region" description="Basic and acidic residues" evidence="3">
    <location>
        <begin position="10"/>
        <end position="63"/>
    </location>
</feature>
<dbReference type="AlphaFoldDB" id="A0A7W3MSZ4"/>
<dbReference type="GO" id="GO:0016020">
    <property type="term" value="C:membrane"/>
    <property type="evidence" value="ECO:0007669"/>
    <property type="project" value="UniProtKB-SubCell"/>
</dbReference>
<feature type="transmembrane region" description="Helical" evidence="4">
    <location>
        <begin position="198"/>
        <end position="222"/>
    </location>
</feature>
<dbReference type="Proteomes" id="UP000539313">
    <property type="component" value="Unassembled WGS sequence"/>
</dbReference>
<gene>
    <name evidence="5" type="ORF">HNR21_000196</name>
</gene>
<dbReference type="PANTHER" id="PTHR37042:SF4">
    <property type="entry name" value="OUTER MEMBRANE PROTEIN RV1973"/>
    <property type="match status" value="1"/>
</dbReference>
<evidence type="ECO:0000313" key="5">
    <source>
        <dbReference type="EMBL" id="MBA9001314.1"/>
    </source>
</evidence>
<feature type="region of interest" description="Disordered" evidence="3">
    <location>
        <begin position="1"/>
        <end position="189"/>
    </location>
</feature>
<evidence type="ECO:0000256" key="4">
    <source>
        <dbReference type="SAM" id="Phobius"/>
    </source>
</evidence>
<dbReference type="RefSeq" id="WP_182703669.1">
    <property type="nucleotide sequence ID" value="NZ_JACJII010000001.1"/>
</dbReference>
<feature type="compositionally biased region" description="Acidic residues" evidence="3">
    <location>
        <begin position="118"/>
        <end position="181"/>
    </location>
</feature>
<feature type="compositionally biased region" description="Gly residues" evidence="3">
    <location>
        <begin position="64"/>
        <end position="73"/>
    </location>
</feature>
<name>A0A7W3MSZ4_9ACTN</name>
<keyword evidence="4" id="KW-0812">Transmembrane</keyword>
<organism evidence="5 6">
    <name type="scientific">Thermomonospora cellulosilytica</name>
    <dbReference type="NCBI Taxonomy" id="1411118"/>
    <lineage>
        <taxon>Bacteria</taxon>
        <taxon>Bacillati</taxon>
        <taxon>Actinomycetota</taxon>
        <taxon>Actinomycetes</taxon>
        <taxon>Streptosporangiales</taxon>
        <taxon>Thermomonosporaceae</taxon>
        <taxon>Thermomonospora</taxon>
    </lineage>
</organism>
<keyword evidence="6" id="KW-1185">Reference proteome</keyword>
<evidence type="ECO:0000256" key="1">
    <source>
        <dbReference type="ARBA" id="ARBA00004370"/>
    </source>
</evidence>
<accession>A0A7W3MSZ4</accession>
<dbReference type="EMBL" id="JACJII010000001">
    <property type="protein sequence ID" value="MBA9001314.1"/>
    <property type="molecule type" value="Genomic_DNA"/>
</dbReference>
<evidence type="ECO:0000313" key="6">
    <source>
        <dbReference type="Proteomes" id="UP000539313"/>
    </source>
</evidence>
<protein>
    <submittedName>
        <fullName evidence="5">Mce-associated membrane protein</fullName>
    </submittedName>
</protein>
<keyword evidence="4" id="KW-1133">Transmembrane helix</keyword>
<comment type="caution">
    <text evidence="5">The sequence shown here is derived from an EMBL/GenBank/DDBJ whole genome shotgun (WGS) entry which is preliminary data.</text>
</comment>